<keyword evidence="2" id="KW-1185">Reference proteome</keyword>
<organism evidence="1 2">
    <name type="scientific">Micromonospora cremea</name>
    <dbReference type="NCBI Taxonomy" id="709881"/>
    <lineage>
        <taxon>Bacteria</taxon>
        <taxon>Bacillati</taxon>
        <taxon>Actinomycetota</taxon>
        <taxon>Actinomycetes</taxon>
        <taxon>Micromonosporales</taxon>
        <taxon>Micromonosporaceae</taxon>
        <taxon>Micromonospora</taxon>
    </lineage>
</organism>
<sequence length="151" mass="16234">MLREFRRREFSCLTGWTGCDGPMPAEAGVVGVEYRGRLGHPSSYGLLMARATDSPGVQLDLNPMPVTLLVPCDEVTLGLTEPEYAEALHAAGRDLARGLVITAIGEGLHGSSIVVFTRLVAVISLLLATGLESADEVAIWASWDSAWPERR</sequence>
<proteinExistence type="predicted"/>
<dbReference type="Proteomes" id="UP000185124">
    <property type="component" value="Unassembled WGS sequence"/>
</dbReference>
<evidence type="ECO:0000313" key="2">
    <source>
        <dbReference type="Proteomes" id="UP000185124"/>
    </source>
</evidence>
<dbReference type="OrthoDB" id="3389347at2"/>
<evidence type="ECO:0000313" key="1">
    <source>
        <dbReference type="EMBL" id="SIN13308.1"/>
    </source>
</evidence>
<dbReference type="AlphaFoldDB" id="A0A1N5YUM4"/>
<gene>
    <name evidence="1" type="ORF">SAMN04489832_3288</name>
</gene>
<name>A0A1N5YUM4_9ACTN</name>
<reference evidence="2" key="1">
    <citation type="submission" date="2016-12" db="EMBL/GenBank/DDBJ databases">
        <authorList>
            <person name="Varghese N."/>
            <person name="Submissions S."/>
        </authorList>
    </citation>
    <scope>NUCLEOTIDE SEQUENCE [LARGE SCALE GENOMIC DNA]</scope>
    <source>
        <strain evidence="2">DSM 45599</strain>
    </source>
</reference>
<accession>A0A1N5YUM4</accession>
<dbReference type="RefSeq" id="WP_074313481.1">
    <property type="nucleotide sequence ID" value="NZ_FSQT01000002.1"/>
</dbReference>
<dbReference type="EMBL" id="FSQT01000002">
    <property type="protein sequence ID" value="SIN13308.1"/>
    <property type="molecule type" value="Genomic_DNA"/>
</dbReference>
<protein>
    <submittedName>
        <fullName evidence="1">Uncharacterized protein</fullName>
    </submittedName>
</protein>